<evidence type="ECO:0000256" key="11">
    <source>
        <dbReference type="ARBA" id="ARBA00022889"/>
    </source>
</evidence>
<evidence type="ECO:0000256" key="3">
    <source>
        <dbReference type="ARBA" id="ARBA00022525"/>
    </source>
</evidence>
<dbReference type="Pfam" id="PF07589">
    <property type="entry name" value="PEP-CTERM"/>
    <property type="match status" value="1"/>
</dbReference>
<keyword evidence="4" id="KW-0272">Extracellular matrix</keyword>
<protein>
    <submittedName>
        <fullName evidence="13">PEP-CTERM sorting domain-containing protein</fullName>
    </submittedName>
</protein>
<keyword evidence="9" id="KW-0862">Zinc</keyword>
<evidence type="ECO:0000256" key="1">
    <source>
        <dbReference type="ARBA" id="ARBA00004498"/>
    </source>
</evidence>
<dbReference type="GO" id="GO:0070325">
    <property type="term" value="F:lipoprotein particle receptor binding"/>
    <property type="evidence" value="ECO:0007669"/>
    <property type="project" value="InterPro"/>
</dbReference>
<evidence type="ECO:0000313" key="13">
    <source>
        <dbReference type="EMBL" id="RCS44725.1"/>
    </source>
</evidence>
<evidence type="ECO:0000256" key="9">
    <source>
        <dbReference type="ARBA" id="ARBA00022833"/>
    </source>
</evidence>
<reference evidence="13 14" key="1">
    <citation type="submission" date="2018-07" db="EMBL/GenBank/DDBJ databases">
        <title>Comparative genomes isolates from brazilian mangrove.</title>
        <authorList>
            <person name="De Araujo J.E."/>
            <person name="Taketani R.G."/>
            <person name="Silva M.C.P."/>
            <person name="Lourenco M.V."/>
            <person name="Oliveira V.M."/>
            <person name="Andreote F.D."/>
        </authorList>
    </citation>
    <scope>NUCLEOTIDE SEQUENCE [LARGE SCALE GENOMIC DNA]</scope>
    <source>
        <strain evidence="13 14">HEX PRIS-MGV</strain>
    </source>
</reference>
<dbReference type="Gene3D" id="2.60.120.260">
    <property type="entry name" value="Galactose-binding domain-like"/>
    <property type="match status" value="1"/>
</dbReference>
<dbReference type="InterPro" id="IPR013424">
    <property type="entry name" value="Ice-binding_C"/>
</dbReference>
<evidence type="ECO:0000256" key="5">
    <source>
        <dbReference type="ARBA" id="ARBA00022670"/>
    </source>
</evidence>
<name>A0A368KND7_9BACT</name>
<organism evidence="13 14">
    <name type="scientific">Bremerella cremea</name>
    <dbReference type="NCBI Taxonomy" id="1031537"/>
    <lineage>
        <taxon>Bacteria</taxon>
        <taxon>Pseudomonadati</taxon>
        <taxon>Planctomycetota</taxon>
        <taxon>Planctomycetia</taxon>
        <taxon>Pirellulales</taxon>
        <taxon>Pirellulaceae</taxon>
        <taxon>Bremerella</taxon>
    </lineage>
</organism>
<dbReference type="GO" id="GO:0007155">
    <property type="term" value="P:cell adhesion"/>
    <property type="evidence" value="ECO:0007669"/>
    <property type="project" value="UniProtKB-KW"/>
</dbReference>
<dbReference type="GO" id="GO:0046872">
    <property type="term" value="F:metal ion binding"/>
    <property type="evidence" value="ECO:0007669"/>
    <property type="project" value="UniProtKB-KW"/>
</dbReference>
<keyword evidence="3" id="KW-0964">Secreted</keyword>
<dbReference type="AlphaFoldDB" id="A0A368KND7"/>
<evidence type="ECO:0000256" key="8">
    <source>
        <dbReference type="ARBA" id="ARBA00022825"/>
    </source>
</evidence>
<keyword evidence="7" id="KW-0378">Hydrolase</keyword>
<evidence type="ECO:0000256" key="6">
    <source>
        <dbReference type="ARBA" id="ARBA00022723"/>
    </source>
</evidence>
<accession>A0A368KND7</accession>
<gene>
    <name evidence="13" type="ORF">DTL42_17560</name>
</gene>
<keyword evidence="2" id="KW-0217">Developmental protein</keyword>
<keyword evidence="6" id="KW-0479">Metal-binding</keyword>
<evidence type="ECO:0000256" key="2">
    <source>
        <dbReference type="ARBA" id="ARBA00022473"/>
    </source>
</evidence>
<keyword evidence="5" id="KW-0645">Protease</keyword>
<keyword evidence="10" id="KW-0106">Calcium</keyword>
<dbReference type="Proteomes" id="UP000253562">
    <property type="component" value="Unassembled WGS sequence"/>
</dbReference>
<comment type="caution">
    <text evidence="13">The sequence shown here is derived from an EMBL/GenBank/DDBJ whole genome shotgun (WGS) entry which is preliminary data.</text>
</comment>
<sequence length="243" mass="26365">MDPSQISIRKIASLDQQMKWVFSSIVICLFVLLCTARQADAGIILSDNFDSGINPATFSAYQNAQSVGDGLQGFLSGNALHFGKVNDLERFATTSSLDVSTGGTISFDFRGGNENVDGAEYWENSESMSEWMELSYSIDGGANFVLLDSLSTQANIGQDPTVWEHFDFLIPVDAQTANTQFQFRQQSSDGQGFDLWAIDNLVVTNNVVTAVPEPTSLALFGIGAGLVGMGAVRRRRKAALVRQ</sequence>
<dbReference type="Pfam" id="PF21471">
    <property type="entry name" value="Reelin_subrepeat-B"/>
    <property type="match status" value="1"/>
</dbReference>
<dbReference type="NCBIfam" id="TIGR02595">
    <property type="entry name" value="PEP_CTERM"/>
    <property type="match status" value="1"/>
</dbReference>
<evidence type="ECO:0000256" key="7">
    <source>
        <dbReference type="ARBA" id="ARBA00022801"/>
    </source>
</evidence>
<dbReference type="EMBL" id="QPEX01000034">
    <property type="protein sequence ID" value="RCS44725.1"/>
    <property type="molecule type" value="Genomic_DNA"/>
</dbReference>
<comment type="subcellular location">
    <subcellularLocation>
        <location evidence="1">Secreted</location>
        <location evidence="1">Extracellular space</location>
        <location evidence="1">Extracellular matrix</location>
    </subcellularLocation>
</comment>
<dbReference type="InterPro" id="IPR034968">
    <property type="entry name" value="Reelin"/>
</dbReference>
<dbReference type="PANTHER" id="PTHR11841:SF1">
    <property type="entry name" value="REELIN"/>
    <property type="match status" value="1"/>
</dbReference>
<dbReference type="GO" id="GO:0006508">
    <property type="term" value="P:proteolysis"/>
    <property type="evidence" value="ECO:0007669"/>
    <property type="project" value="UniProtKB-KW"/>
</dbReference>
<keyword evidence="11" id="KW-0130">Cell adhesion</keyword>
<keyword evidence="8" id="KW-0720">Serine protease</keyword>
<dbReference type="GO" id="GO:0008236">
    <property type="term" value="F:serine-type peptidase activity"/>
    <property type="evidence" value="ECO:0007669"/>
    <property type="project" value="UniProtKB-KW"/>
</dbReference>
<dbReference type="InterPro" id="IPR049419">
    <property type="entry name" value="Reelin_subrepeat-B"/>
</dbReference>
<proteinExistence type="predicted"/>
<evidence type="ECO:0000313" key="14">
    <source>
        <dbReference type="Proteomes" id="UP000253562"/>
    </source>
</evidence>
<evidence type="ECO:0000259" key="12">
    <source>
        <dbReference type="Pfam" id="PF07589"/>
    </source>
</evidence>
<evidence type="ECO:0000256" key="4">
    <source>
        <dbReference type="ARBA" id="ARBA00022530"/>
    </source>
</evidence>
<evidence type="ECO:0000256" key="10">
    <source>
        <dbReference type="ARBA" id="ARBA00022837"/>
    </source>
</evidence>
<dbReference type="PANTHER" id="PTHR11841">
    <property type="entry name" value="REELIN"/>
    <property type="match status" value="1"/>
</dbReference>
<feature type="domain" description="Ice-binding protein C-terminal" evidence="12">
    <location>
        <begin position="210"/>
        <end position="235"/>
    </location>
</feature>